<dbReference type="EMBL" id="MUJZ01013310">
    <property type="protein sequence ID" value="OTF81505.1"/>
    <property type="molecule type" value="Genomic_DNA"/>
</dbReference>
<feature type="domain" description="C2H2-type" evidence="3">
    <location>
        <begin position="153"/>
        <end position="183"/>
    </location>
</feature>
<feature type="compositionally biased region" description="Low complexity" evidence="2">
    <location>
        <begin position="236"/>
        <end position="245"/>
    </location>
</feature>
<keyword evidence="5" id="KW-1185">Reference proteome</keyword>
<feature type="compositionally biased region" description="Polar residues" evidence="2">
    <location>
        <begin position="226"/>
        <end position="235"/>
    </location>
</feature>
<sequence length="329" mass="38107">MDNHHYNHQSIINDYSAYNENDSSCYHPFNNGPNEYSSMESMKSDNNSQSASQMNDSLSLYENDAVSFECLEEALNDGSNTSGSNSGDNSYGFPHNNSINNGSNKKRKANNSKNYIGKQNLSQEFQSNDVAKIRDSENKYIIALQKDMKIVGYRCDWPECEFLTCRKYVMVNHINGKHTNQRPYSCDLCNFTFVKRYFLKAHMYKVHKRRMSLDDRKDHHDINDDCSSSYDEQSATNTNTTTINNNDKRDVHQFDDLGLLPINKKFKSDPQSMINNYNDVIYTDQQHYNGQCSNDVQNICYSKQQHSYKSYHDYSLTDATTNVYNNNDL</sequence>
<feature type="domain" description="C2H2-type" evidence="3">
    <location>
        <begin position="184"/>
        <end position="212"/>
    </location>
</feature>
<gene>
    <name evidence="4" type="ORF">BLA29_002737</name>
</gene>
<dbReference type="Gene3D" id="3.30.160.60">
    <property type="entry name" value="Classic Zinc Finger"/>
    <property type="match status" value="1"/>
</dbReference>
<accession>A0A1Y3BQS0</accession>
<feature type="region of interest" description="Disordered" evidence="2">
    <location>
        <begin position="77"/>
        <end position="110"/>
    </location>
</feature>
<evidence type="ECO:0000313" key="4">
    <source>
        <dbReference type="EMBL" id="OTF81505.1"/>
    </source>
</evidence>
<evidence type="ECO:0000313" key="5">
    <source>
        <dbReference type="Proteomes" id="UP000194236"/>
    </source>
</evidence>
<evidence type="ECO:0000256" key="1">
    <source>
        <dbReference type="PROSITE-ProRule" id="PRU00042"/>
    </source>
</evidence>
<feature type="region of interest" description="Disordered" evidence="2">
    <location>
        <begin position="224"/>
        <end position="247"/>
    </location>
</feature>
<comment type="caution">
    <text evidence="4">The sequence shown here is derived from an EMBL/GenBank/DDBJ whole genome shotgun (WGS) entry which is preliminary data.</text>
</comment>
<feature type="region of interest" description="Disordered" evidence="2">
    <location>
        <begin position="29"/>
        <end position="56"/>
    </location>
</feature>
<protein>
    <recommendedName>
        <fullName evidence="3">C2H2-type domain-containing protein</fullName>
    </recommendedName>
</protein>
<feature type="compositionally biased region" description="Low complexity" evidence="2">
    <location>
        <begin position="77"/>
        <end position="92"/>
    </location>
</feature>
<dbReference type="InterPro" id="IPR036236">
    <property type="entry name" value="Znf_C2H2_sf"/>
</dbReference>
<proteinExistence type="predicted"/>
<evidence type="ECO:0000259" key="3">
    <source>
        <dbReference type="PROSITE" id="PS50157"/>
    </source>
</evidence>
<dbReference type="AlphaFoldDB" id="A0A1Y3BQS0"/>
<evidence type="ECO:0000256" key="2">
    <source>
        <dbReference type="SAM" id="MobiDB-lite"/>
    </source>
</evidence>
<name>A0A1Y3BQS0_EURMA</name>
<dbReference type="OrthoDB" id="10260596at2759"/>
<keyword evidence="1" id="KW-0479">Metal-binding</keyword>
<feature type="compositionally biased region" description="Polar residues" evidence="2">
    <location>
        <begin position="31"/>
        <end position="56"/>
    </location>
</feature>
<dbReference type="GO" id="GO:0008270">
    <property type="term" value="F:zinc ion binding"/>
    <property type="evidence" value="ECO:0007669"/>
    <property type="project" value="UniProtKB-KW"/>
</dbReference>
<dbReference type="Gene3D" id="6.10.140.370">
    <property type="match status" value="1"/>
</dbReference>
<reference evidence="4 5" key="1">
    <citation type="submission" date="2017-03" db="EMBL/GenBank/DDBJ databases">
        <title>Genome Survey of Euroglyphus maynei.</title>
        <authorList>
            <person name="Arlian L.G."/>
            <person name="Morgan M.S."/>
            <person name="Rider S.D."/>
        </authorList>
    </citation>
    <scope>NUCLEOTIDE SEQUENCE [LARGE SCALE GENOMIC DNA]</scope>
    <source>
        <strain evidence="4">Arlian Lab</strain>
        <tissue evidence="4">Whole body</tissue>
    </source>
</reference>
<dbReference type="PROSITE" id="PS50157">
    <property type="entry name" value="ZINC_FINGER_C2H2_2"/>
    <property type="match status" value="2"/>
</dbReference>
<dbReference type="SUPFAM" id="SSF57667">
    <property type="entry name" value="beta-beta-alpha zinc fingers"/>
    <property type="match status" value="1"/>
</dbReference>
<dbReference type="PROSITE" id="PS00028">
    <property type="entry name" value="ZINC_FINGER_C2H2_1"/>
    <property type="match status" value="1"/>
</dbReference>
<dbReference type="InterPro" id="IPR013087">
    <property type="entry name" value="Znf_C2H2_type"/>
</dbReference>
<organism evidence="4 5">
    <name type="scientific">Euroglyphus maynei</name>
    <name type="common">Mayne's house dust mite</name>
    <dbReference type="NCBI Taxonomy" id="6958"/>
    <lineage>
        <taxon>Eukaryota</taxon>
        <taxon>Metazoa</taxon>
        <taxon>Ecdysozoa</taxon>
        <taxon>Arthropoda</taxon>
        <taxon>Chelicerata</taxon>
        <taxon>Arachnida</taxon>
        <taxon>Acari</taxon>
        <taxon>Acariformes</taxon>
        <taxon>Sarcoptiformes</taxon>
        <taxon>Astigmata</taxon>
        <taxon>Psoroptidia</taxon>
        <taxon>Analgoidea</taxon>
        <taxon>Pyroglyphidae</taxon>
        <taxon>Pyroglyphinae</taxon>
        <taxon>Euroglyphus</taxon>
    </lineage>
</organism>
<keyword evidence="1" id="KW-0862">Zinc</keyword>
<keyword evidence="1" id="KW-0863">Zinc-finger</keyword>
<dbReference type="SMART" id="SM00355">
    <property type="entry name" value="ZnF_C2H2"/>
    <property type="match status" value="2"/>
</dbReference>
<dbReference type="Proteomes" id="UP000194236">
    <property type="component" value="Unassembled WGS sequence"/>
</dbReference>